<dbReference type="SUPFAM" id="SSF51735">
    <property type="entry name" value="NAD(P)-binding Rossmann-fold domains"/>
    <property type="match status" value="1"/>
</dbReference>
<feature type="domain" description="Enoyl reductase (ER)" evidence="3">
    <location>
        <begin position="167"/>
        <end position="495"/>
    </location>
</feature>
<dbReference type="Proteomes" id="UP001530293">
    <property type="component" value="Unassembled WGS sequence"/>
</dbReference>
<dbReference type="SMART" id="SM00829">
    <property type="entry name" value="PKS_ER"/>
    <property type="match status" value="1"/>
</dbReference>
<dbReference type="InterPro" id="IPR020843">
    <property type="entry name" value="ER"/>
</dbReference>
<dbReference type="SUPFAM" id="SSF50129">
    <property type="entry name" value="GroES-like"/>
    <property type="match status" value="1"/>
</dbReference>
<dbReference type="InterPro" id="IPR013154">
    <property type="entry name" value="ADH-like_N"/>
</dbReference>
<dbReference type="Pfam" id="PF13602">
    <property type="entry name" value="ADH_zinc_N_2"/>
    <property type="match status" value="1"/>
</dbReference>
<dbReference type="Pfam" id="PF08240">
    <property type="entry name" value="ADH_N"/>
    <property type="match status" value="1"/>
</dbReference>
<dbReference type="InterPro" id="IPR011032">
    <property type="entry name" value="GroES-like_sf"/>
</dbReference>
<evidence type="ECO:0000313" key="5">
    <source>
        <dbReference type="Proteomes" id="UP001530293"/>
    </source>
</evidence>
<dbReference type="PANTHER" id="PTHR43189">
    <property type="entry name" value="ZINC-TYPE ALCOHOL DEHYDROGENASE-LIKE PROTEIN C1198.01-RELATED"/>
    <property type="match status" value="1"/>
</dbReference>
<evidence type="ECO:0000313" key="4">
    <source>
        <dbReference type="EMBL" id="KAL3758398.1"/>
    </source>
</evidence>
<dbReference type="GO" id="GO:0016491">
    <property type="term" value="F:oxidoreductase activity"/>
    <property type="evidence" value="ECO:0007669"/>
    <property type="project" value="UniProtKB-KW"/>
</dbReference>
<comment type="caution">
    <text evidence="4">The sequence shown here is derived from an EMBL/GenBank/DDBJ whole genome shotgun (WGS) entry which is preliminary data.</text>
</comment>
<proteinExistence type="predicted"/>
<name>A0ABD3M3T5_9STRA</name>
<evidence type="ECO:0000256" key="2">
    <source>
        <dbReference type="SAM" id="MobiDB-lite"/>
    </source>
</evidence>
<feature type="region of interest" description="Disordered" evidence="2">
    <location>
        <begin position="1"/>
        <end position="97"/>
    </location>
</feature>
<sequence length="501" mass="55029">MKFGKFFSKKRGGNVASKPGDIGTAAAKIAMAENDEKVEISEATPETEDREESPITVADVSKNASHESANDNVPFPAQDYSVSNDEMREEPPSCDPTEELVVEVSHRDTASSYDSESYDEEDITYFDNATISVVTPNQHLGLRVGEKKTSYFHKDVVVSSLDVGMIGLVLRAMYFIPKPCAADHVVVKVDASSISRRDCMLCKGVGLTKEMLPFVPGHEIIGTIQYLGERAKISGKFRDGDRVAVVSKTGGGNSRFISIPANRLTKIPTEVQSSEAVCMIHDYMGALRALRLAKKGGSPFTGKSILVTDGFSPMGQAIINLANMEGAEIYCCAHESKHAYLASMGVKCFEKNPEAWLPKAQGTFDVVIDNSCMDAYSSSWYALKDKGKLICLGPLYKIEADDLSQGGCGIIEVTELQQKWAQLKAKYIMSQTMFLNTETIYDEDVEQYQQDLRYLMFLLEQGTIKPKIAELVSLNDVSDAQRLMESGKANGTVVCTPWVEE</sequence>
<protein>
    <recommendedName>
        <fullName evidence="3">Enoyl reductase (ER) domain-containing protein</fullName>
    </recommendedName>
</protein>
<keyword evidence="1" id="KW-0560">Oxidoreductase</keyword>
<dbReference type="Gene3D" id="3.40.50.720">
    <property type="entry name" value="NAD(P)-binding Rossmann-like Domain"/>
    <property type="match status" value="1"/>
</dbReference>
<dbReference type="PROSITE" id="PS00059">
    <property type="entry name" value="ADH_ZINC"/>
    <property type="match status" value="1"/>
</dbReference>
<organism evidence="4 5">
    <name type="scientific">Discostella pseudostelligera</name>
    <dbReference type="NCBI Taxonomy" id="259834"/>
    <lineage>
        <taxon>Eukaryota</taxon>
        <taxon>Sar</taxon>
        <taxon>Stramenopiles</taxon>
        <taxon>Ochrophyta</taxon>
        <taxon>Bacillariophyta</taxon>
        <taxon>Coscinodiscophyceae</taxon>
        <taxon>Thalassiosirophycidae</taxon>
        <taxon>Stephanodiscales</taxon>
        <taxon>Stephanodiscaceae</taxon>
        <taxon>Discostella</taxon>
    </lineage>
</organism>
<dbReference type="EMBL" id="JALLBG020000232">
    <property type="protein sequence ID" value="KAL3758398.1"/>
    <property type="molecule type" value="Genomic_DNA"/>
</dbReference>
<evidence type="ECO:0000259" key="3">
    <source>
        <dbReference type="SMART" id="SM00829"/>
    </source>
</evidence>
<gene>
    <name evidence="4" type="ORF">ACHAWU_001181</name>
</gene>
<dbReference type="InterPro" id="IPR036291">
    <property type="entry name" value="NAD(P)-bd_dom_sf"/>
</dbReference>
<keyword evidence="5" id="KW-1185">Reference proteome</keyword>
<dbReference type="Gene3D" id="3.90.180.10">
    <property type="entry name" value="Medium-chain alcohol dehydrogenases, catalytic domain"/>
    <property type="match status" value="1"/>
</dbReference>
<dbReference type="AlphaFoldDB" id="A0ABD3M3T5"/>
<reference evidence="4 5" key="1">
    <citation type="submission" date="2024-10" db="EMBL/GenBank/DDBJ databases">
        <title>Updated reference genomes for cyclostephanoid diatoms.</title>
        <authorList>
            <person name="Roberts W.R."/>
            <person name="Alverson A.J."/>
        </authorList>
    </citation>
    <scope>NUCLEOTIDE SEQUENCE [LARGE SCALE GENOMIC DNA]</scope>
    <source>
        <strain evidence="4 5">AJA232-27</strain>
    </source>
</reference>
<evidence type="ECO:0000256" key="1">
    <source>
        <dbReference type="ARBA" id="ARBA00023002"/>
    </source>
</evidence>
<accession>A0ABD3M3T5</accession>
<dbReference type="PANTHER" id="PTHR43189:SF1">
    <property type="entry name" value="ZINC-TYPE ALCOHOL DEHYDROGENASE-LIKE PROTEIN C1198.01"/>
    <property type="match status" value="1"/>
</dbReference>
<dbReference type="InterPro" id="IPR002328">
    <property type="entry name" value="ADH_Zn_CS"/>
</dbReference>